<evidence type="ECO:0000313" key="6">
    <source>
        <dbReference type="Proteomes" id="UP000676409"/>
    </source>
</evidence>
<protein>
    <submittedName>
        <fullName evidence="5">Glycosyltransferase family 4 protein</fullName>
    </submittedName>
</protein>
<dbReference type="Proteomes" id="UP000676409">
    <property type="component" value="Chromosome"/>
</dbReference>
<gene>
    <name evidence="5" type="ORF">KCG34_05365</name>
</gene>
<sequence length="370" mass="41244">MARKRRIVFFAPQFAEISTRLAEALSARADVLLILDGRQRRAQVDPNWFRSATANLKVIEFRADRRPWRLLWTPILLMAGTLFRPDIVHLQEQADAITARLARYFRARAPVVATVHDAEPHIGSDARFLEAEGKPFREMIRADAALFHVQSDFTLARLRSLWPDRPMVRTEHGLMHAPESGQLRASEPGRILFFGRMEAYKGLEVLIAAAERLAAQGRAFKLVLAGRGEEMDRLRARAEQASYIEVVSHFLSCYEVVEQFQRAELVILPYLEASQSGVAAAALANGRPLIASRIGGLPEIVQHGLNGLLVEPSDVEGLASAIDRFLADEALRRQLTEGAVKSAATLDWNHVAEALSEAYERLLADRSKGA</sequence>
<dbReference type="Pfam" id="PF00534">
    <property type="entry name" value="Glycos_transf_1"/>
    <property type="match status" value="1"/>
</dbReference>
<dbReference type="GO" id="GO:0016757">
    <property type="term" value="F:glycosyltransferase activity"/>
    <property type="evidence" value="ECO:0007669"/>
    <property type="project" value="UniProtKB-KW"/>
</dbReference>
<dbReference type="PANTHER" id="PTHR12526:SF510">
    <property type="entry name" value="D-INOSITOL 3-PHOSPHATE GLYCOSYLTRANSFERASE"/>
    <property type="match status" value="1"/>
</dbReference>
<evidence type="ECO:0000259" key="4">
    <source>
        <dbReference type="Pfam" id="PF13439"/>
    </source>
</evidence>
<dbReference type="Gene3D" id="3.40.50.2000">
    <property type="entry name" value="Glycogen Phosphorylase B"/>
    <property type="match status" value="2"/>
</dbReference>
<dbReference type="InterPro" id="IPR001296">
    <property type="entry name" value="Glyco_trans_1"/>
</dbReference>
<proteinExistence type="predicted"/>
<dbReference type="CDD" id="cd03801">
    <property type="entry name" value="GT4_PimA-like"/>
    <property type="match status" value="1"/>
</dbReference>
<dbReference type="PANTHER" id="PTHR12526">
    <property type="entry name" value="GLYCOSYLTRANSFERASE"/>
    <property type="match status" value="1"/>
</dbReference>
<dbReference type="SUPFAM" id="SSF53756">
    <property type="entry name" value="UDP-Glycosyltransferase/glycogen phosphorylase"/>
    <property type="match status" value="1"/>
</dbReference>
<dbReference type="AlphaFoldDB" id="A0A975IW74"/>
<evidence type="ECO:0000259" key="3">
    <source>
        <dbReference type="Pfam" id="PF00534"/>
    </source>
</evidence>
<accession>A0A975IW74</accession>
<keyword evidence="1" id="KW-0328">Glycosyltransferase</keyword>
<keyword evidence="2" id="KW-0808">Transferase</keyword>
<organism evidence="5 6">
    <name type="scientific">Phenylobacterium montanum</name>
    <dbReference type="NCBI Taxonomy" id="2823693"/>
    <lineage>
        <taxon>Bacteria</taxon>
        <taxon>Pseudomonadati</taxon>
        <taxon>Pseudomonadota</taxon>
        <taxon>Alphaproteobacteria</taxon>
        <taxon>Caulobacterales</taxon>
        <taxon>Caulobacteraceae</taxon>
        <taxon>Phenylobacterium</taxon>
    </lineage>
</organism>
<feature type="domain" description="Glycosyltransferase subfamily 4-like N-terminal" evidence="4">
    <location>
        <begin position="20"/>
        <end position="159"/>
    </location>
</feature>
<dbReference type="KEGG" id="caul:KCG34_05365"/>
<dbReference type="RefSeq" id="WP_211939361.1">
    <property type="nucleotide sequence ID" value="NZ_CP073078.1"/>
</dbReference>
<evidence type="ECO:0000256" key="1">
    <source>
        <dbReference type="ARBA" id="ARBA00022676"/>
    </source>
</evidence>
<dbReference type="Pfam" id="PF13439">
    <property type="entry name" value="Glyco_transf_4"/>
    <property type="match status" value="1"/>
</dbReference>
<dbReference type="EMBL" id="CP073078">
    <property type="protein sequence ID" value="QUD89309.1"/>
    <property type="molecule type" value="Genomic_DNA"/>
</dbReference>
<evidence type="ECO:0000313" key="5">
    <source>
        <dbReference type="EMBL" id="QUD89309.1"/>
    </source>
</evidence>
<reference evidence="5" key="1">
    <citation type="submission" date="2021-04" db="EMBL/GenBank/DDBJ databases">
        <title>The complete genome sequence of Caulobacter sp. S6.</title>
        <authorList>
            <person name="Tang Y."/>
            <person name="Ouyang W."/>
            <person name="Liu Q."/>
            <person name="Huang B."/>
            <person name="Guo Z."/>
            <person name="Lei P."/>
        </authorList>
    </citation>
    <scope>NUCLEOTIDE SEQUENCE</scope>
    <source>
        <strain evidence="5">S6</strain>
    </source>
</reference>
<evidence type="ECO:0000256" key="2">
    <source>
        <dbReference type="ARBA" id="ARBA00022679"/>
    </source>
</evidence>
<dbReference type="InterPro" id="IPR028098">
    <property type="entry name" value="Glyco_trans_4-like_N"/>
</dbReference>
<keyword evidence="6" id="KW-1185">Reference proteome</keyword>
<feature type="domain" description="Glycosyl transferase family 1" evidence="3">
    <location>
        <begin position="186"/>
        <end position="339"/>
    </location>
</feature>
<name>A0A975IW74_9CAUL</name>